<protein>
    <submittedName>
        <fullName evidence="1">Uncharacterized protein</fullName>
    </submittedName>
</protein>
<organism evidence="1 3">
    <name type="scientific">Didymodactylos carnosus</name>
    <dbReference type="NCBI Taxonomy" id="1234261"/>
    <lineage>
        <taxon>Eukaryota</taxon>
        <taxon>Metazoa</taxon>
        <taxon>Spiralia</taxon>
        <taxon>Gnathifera</taxon>
        <taxon>Rotifera</taxon>
        <taxon>Eurotatoria</taxon>
        <taxon>Bdelloidea</taxon>
        <taxon>Philodinida</taxon>
        <taxon>Philodinidae</taxon>
        <taxon>Didymodactylos</taxon>
    </lineage>
</organism>
<evidence type="ECO:0000313" key="2">
    <source>
        <dbReference type="EMBL" id="CAF3810961.1"/>
    </source>
</evidence>
<comment type="caution">
    <text evidence="1">The sequence shown here is derived from an EMBL/GenBank/DDBJ whole genome shotgun (WGS) entry which is preliminary data.</text>
</comment>
<reference evidence="1" key="1">
    <citation type="submission" date="2021-02" db="EMBL/GenBank/DDBJ databases">
        <authorList>
            <person name="Nowell W R."/>
        </authorList>
    </citation>
    <scope>NUCLEOTIDE SEQUENCE</scope>
</reference>
<dbReference type="EMBL" id="CAJNOQ010004016">
    <property type="protein sequence ID" value="CAF1040721.1"/>
    <property type="molecule type" value="Genomic_DNA"/>
</dbReference>
<sequence>TGDNFNEEYLKILLMEYENGRKMKLTDKEWDLLLPYCYLITFNQILFTIPTDDKDNIEATTKITDMLITLLLPIEQLSLLSQTDFITKIKNSISNEYKK</sequence>
<dbReference type="EMBL" id="CAJOBC010004016">
    <property type="protein sequence ID" value="CAF3810961.1"/>
    <property type="molecule type" value="Genomic_DNA"/>
</dbReference>
<accession>A0A814JR71</accession>
<gene>
    <name evidence="1" type="ORF">GPM918_LOCUS15763</name>
    <name evidence="2" type="ORF">SRO942_LOCUS15763</name>
</gene>
<feature type="non-terminal residue" evidence="1">
    <location>
        <position position="1"/>
    </location>
</feature>
<evidence type="ECO:0000313" key="1">
    <source>
        <dbReference type="EMBL" id="CAF1040721.1"/>
    </source>
</evidence>
<dbReference type="Proteomes" id="UP000663829">
    <property type="component" value="Unassembled WGS sequence"/>
</dbReference>
<keyword evidence="3" id="KW-1185">Reference proteome</keyword>
<dbReference type="Proteomes" id="UP000681722">
    <property type="component" value="Unassembled WGS sequence"/>
</dbReference>
<dbReference type="AlphaFoldDB" id="A0A814JR71"/>
<name>A0A814JR71_9BILA</name>
<proteinExistence type="predicted"/>
<evidence type="ECO:0000313" key="3">
    <source>
        <dbReference type="Proteomes" id="UP000663829"/>
    </source>
</evidence>